<evidence type="ECO:0000256" key="5">
    <source>
        <dbReference type="ARBA" id="ARBA00022801"/>
    </source>
</evidence>
<dbReference type="InterPro" id="IPR011330">
    <property type="entry name" value="Glyco_hydro/deAcase_b/a-brl"/>
</dbReference>
<evidence type="ECO:0000256" key="3">
    <source>
        <dbReference type="ARBA" id="ARBA00022723"/>
    </source>
</evidence>
<dbReference type="Pfam" id="PF01522">
    <property type="entry name" value="Polysacc_deac_1"/>
    <property type="match status" value="1"/>
</dbReference>
<feature type="disulfide bond" evidence="7">
    <location>
        <begin position="18"/>
        <end position="32"/>
    </location>
</feature>
<dbReference type="STRING" id="1754192.A0A1Y1WYX7"/>
<keyword evidence="3" id="KW-0479">Metal-binding</keyword>
<dbReference type="EMBL" id="MCFG01000203">
    <property type="protein sequence ID" value="ORX78632.1"/>
    <property type="molecule type" value="Genomic_DNA"/>
</dbReference>
<protein>
    <submittedName>
        <fullName evidence="10">Glycoside hydrolase/deacetylase</fullName>
    </submittedName>
</protein>
<dbReference type="InterPro" id="IPR036861">
    <property type="entry name" value="Endochitinase-like_sf"/>
</dbReference>
<feature type="non-terminal residue" evidence="10">
    <location>
        <position position="275"/>
    </location>
</feature>
<keyword evidence="2 7" id="KW-0147">Chitin-binding</keyword>
<evidence type="ECO:0000313" key="10">
    <source>
        <dbReference type="EMBL" id="ORX78632.1"/>
    </source>
</evidence>
<evidence type="ECO:0000313" key="11">
    <source>
        <dbReference type="Proteomes" id="UP000193944"/>
    </source>
</evidence>
<comment type="caution">
    <text evidence="7">Lacks conserved residue(s) required for the propagation of feature annotation.</text>
</comment>
<dbReference type="InterPro" id="IPR001002">
    <property type="entry name" value="Chitin-bd_1"/>
</dbReference>
<reference evidence="10 11" key="2">
    <citation type="submission" date="2016-08" db="EMBL/GenBank/DDBJ databases">
        <title>Pervasive Adenine N6-methylation of Active Genes in Fungi.</title>
        <authorList>
            <consortium name="DOE Joint Genome Institute"/>
            <person name="Mondo S.J."/>
            <person name="Dannebaum R.O."/>
            <person name="Kuo R.C."/>
            <person name="Labutti K."/>
            <person name="Haridas S."/>
            <person name="Kuo A."/>
            <person name="Salamov A."/>
            <person name="Ahrendt S.R."/>
            <person name="Lipzen A."/>
            <person name="Sullivan W."/>
            <person name="Andreopoulos W.B."/>
            <person name="Clum A."/>
            <person name="Lindquist E."/>
            <person name="Daum C."/>
            <person name="Ramamoorthy G.K."/>
            <person name="Gryganskyi A."/>
            <person name="Culley D."/>
            <person name="Magnuson J.K."/>
            <person name="James T.Y."/>
            <person name="O'Malley M.A."/>
            <person name="Stajich J.E."/>
            <person name="Spatafora J.W."/>
            <person name="Visel A."/>
            <person name="Grigoriev I.V."/>
        </authorList>
    </citation>
    <scope>NUCLEOTIDE SEQUENCE [LARGE SCALE GENOMIC DNA]</scope>
    <source>
        <strain evidence="10 11">S4</strain>
    </source>
</reference>
<dbReference type="PROSITE" id="PS50941">
    <property type="entry name" value="CHIT_BIND_I_2"/>
    <property type="match status" value="1"/>
</dbReference>
<dbReference type="Proteomes" id="UP000193944">
    <property type="component" value="Unassembled WGS sequence"/>
</dbReference>
<evidence type="ECO:0000259" key="8">
    <source>
        <dbReference type="PROSITE" id="PS50941"/>
    </source>
</evidence>
<dbReference type="AlphaFoldDB" id="A0A1Y1WYX7"/>
<feature type="disulfide bond" evidence="7">
    <location>
        <begin position="13"/>
        <end position="25"/>
    </location>
</feature>
<feature type="non-terminal residue" evidence="10">
    <location>
        <position position="1"/>
    </location>
</feature>
<dbReference type="CDD" id="cd00035">
    <property type="entry name" value="ChtBD1"/>
    <property type="match status" value="1"/>
</dbReference>
<keyword evidence="6" id="KW-0119">Carbohydrate metabolism</keyword>
<keyword evidence="11" id="KW-1185">Reference proteome</keyword>
<comment type="cofactor">
    <cofactor evidence="1">
        <name>Co(2+)</name>
        <dbReference type="ChEBI" id="CHEBI:48828"/>
    </cofactor>
</comment>
<feature type="domain" description="NodB homology" evidence="9">
    <location>
        <begin position="76"/>
        <end position="268"/>
    </location>
</feature>
<dbReference type="PRINTS" id="PR00451">
    <property type="entry name" value="CHITINBINDNG"/>
</dbReference>
<dbReference type="GO" id="GO:0046872">
    <property type="term" value="F:metal ion binding"/>
    <property type="evidence" value="ECO:0007669"/>
    <property type="project" value="UniProtKB-KW"/>
</dbReference>
<dbReference type="Pfam" id="PF00187">
    <property type="entry name" value="Chitin_bind_1"/>
    <property type="match status" value="1"/>
</dbReference>
<dbReference type="SMART" id="SM00270">
    <property type="entry name" value="ChtBD1"/>
    <property type="match status" value="1"/>
</dbReference>
<sequence>SKDGQCGKDHGVCPNSECCSKYGWCGSTDEYCGAGCQSEFGTCGNDKTSKAPTDSTNKKPNNSGSFKFYEQCNNNKHWALTFDDGPYKYDEDLLDLLKKYNVKATFFLNGDNVMDIYSTQGKRIVKRMAAEGHIVASHTWSHADLDELNASQIKEEMIKVEEAIVKITGKRPAFMRLPYGSGTSNPTVKKTLQSLGYTAGFQWNVDTMDWDNKGEDLDYVIKKFKAKFGKGIISLNHTFYSGNMNKKTFLNLIEEEIKLMKKNGYTPVTADVCVG</sequence>
<evidence type="ECO:0000256" key="7">
    <source>
        <dbReference type="PROSITE-ProRule" id="PRU00261"/>
    </source>
</evidence>
<evidence type="ECO:0000256" key="6">
    <source>
        <dbReference type="ARBA" id="ARBA00023277"/>
    </source>
</evidence>
<organism evidence="10 11">
    <name type="scientific">Anaeromyces robustus</name>
    <dbReference type="NCBI Taxonomy" id="1754192"/>
    <lineage>
        <taxon>Eukaryota</taxon>
        <taxon>Fungi</taxon>
        <taxon>Fungi incertae sedis</taxon>
        <taxon>Chytridiomycota</taxon>
        <taxon>Chytridiomycota incertae sedis</taxon>
        <taxon>Neocallimastigomycetes</taxon>
        <taxon>Neocallimastigales</taxon>
        <taxon>Neocallimastigaceae</taxon>
        <taxon>Anaeromyces</taxon>
    </lineage>
</organism>
<dbReference type="PROSITE" id="PS51677">
    <property type="entry name" value="NODB"/>
    <property type="match status" value="1"/>
</dbReference>
<name>A0A1Y1WYX7_9FUNG</name>
<dbReference type="Gene3D" id="3.30.60.10">
    <property type="entry name" value="Endochitinase-like"/>
    <property type="match status" value="1"/>
</dbReference>
<dbReference type="OrthoDB" id="5547340at2759"/>
<dbReference type="SUPFAM" id="SSF88713">
    <property type="entry name" value="Glycoside hydrolase/deacetylase"/>
    <property type="match status" value="1"/>
</dbReference>
<evidence type="ECO:0000256" key="1">
    <source>
        <dbReference type="ARBA" id="ARBA00001941"/>
    </source>
</evidence>
<dbReference type="Gene3D" id="3.20.20.370">
    <property type="entry name" value="Glycoside hydrolase/deacetylase"/>
    <property type="match status" value="1"/>
</dbReference>
<dbReference type="GO" id="GO:0008061">
    <property type="term" value="F:chitin binding"/>
    <property type="evidence" value="ECO:0007669"/>
    <property type="project" value="UniProtKB-UniRule"/>
</dbReference>
<dbReference type="GO" id="GO:0005975">
    <property type="term" value="P:carbohydrate metabolic process"/>
    <property type="evidence" value="ECO:0007669"/>
    <property type="project" value="InterPro"/>
</dbReference>
<dbReference type="PANTHER" id="PTHR46471">
    <property type="entry name" value="CHITIN DEACETYLASE"/>
    <property type="match status" value="1"/>
</dbReference>
<dbReference type="SUPFAM" id="SSF57016">
    <property type="entry name" value="Plant lectins/antimicrobial peptides"/>
    <property type="match status" value="1"/>
</dbReference>
<keyword evidence="5 10" id="KW-0378">Hydrolase</keyword>
<evidence type="ECO:0000259" key="9">
    <source>
        <dbReference type="PROSITE" id="PS51677"/>
    </source>
</evidence>
<dbReference type="GO" id="GO:0016810">
    <property type="term" value="F:hydrolase activity, acting on carbon-nitrogen (but not peptide) bonds"/>
    <property type="evidence" value="ECO:0007669"/>
    <property type="project" value="InterPro"/>
</dbReference>
<dbReference type="PANTHER" id="PTHR46471:SF2">
    <property type="entry name" value="CHITIN DEACETYLASE-RELATED"/>
    <property type="match status" value="1"/>
</dbReference>
<keyword evidence="7" id="KW-1015">Disulfide bond</keyword>
<gene>
    <name evidence="10" type="ORF">BCR32DRAFT_186843</name>
</gene>
<evidence type="ECO:0000256" key="4">
    <source>
        <dbReference type="ARBA" id="ARBA00022729"/>
    </source>
</evidence>
<evidence type="ECO:0000256" key="2">
    <source>
        <dbReference type="ARBA" id="ARBA00022669"/>
    </source>
</evidence>
<comment type="caution">
    <text evidence="10">The sequence shown here is derived from an EMBL/GenBank/DDBJ whole genome shotgun (WGS) entry which is preliminary data.</text>
</comment>
<feature type="domain" description="Chitin-binding type-1" evidence="8">
    <location>
        <begin position="3"/>
        <end position="45"/>
    </location>
</feature>
<proteinExistence type="predicted"/>
<dbReference type="InterPro" id="IPR018371">
    <property type="entry name" value="Chitin-binding_1_CS"/>
</dbReference>
<reference evidence="10 11" key="1">
    <citation type="submission" date="2016-08" db="EMBL/GenBank/DDBJ databases">
        <title>A Parts List for Fungal Cellulosomes Revealed by Comparative Genomics.</title>
        <authorList>
            <consortium name="DOE Joint Genome Institute"/>
            <person name="Haitjema C.H."/>
            <person name="Gilmore S.P."/>
            <person name="Henske J.K."/>
            <person name="Solomon K.V."/>
            <person name="De Groot R."/>
            <person name="Kuo A."/>
            <person name="Mondo S.J."/>
            <person name="Salamov A.A."/>
            <person name="Labutti K."/>
            <person name="Zhao Z."/>
            <person name="Chiniquy J."/>
            <person name="Barry K."/>
            <person name="Brewer H.M."/>
            <person name="Purvine S.O."/>
            <person name="Wright A.T."/>
            <person name="Boxma B."/>
            <person name="Van Alen T."/>
            <person name="Hackstein J.H."/>
            <person name="Baker S.E."/>
            <person name="Grigoriev I.V."/>
            <person name="O'Malley M.A."/>
        </authorList>
    </citation>
    <scope>NUCLEOTIDE SEQUENCE [LARGE SCALE GENOMIC DNA]</scope>
    <source>
        <strain evidence="10 11">S4</strain>
    </source>
</reference>
<dbReference type="InterPro" id="IPR002509">
    <property type="entry name" value="NODB_dom"/>
</dbReference>
<dbReference type="PROSITE" id="PS00026">
    <property type="entry name" value="CHIT_BIND_I_1"/>
    <property type="match status" value="1"/>
</dbReference>
<keyword evidence="4" id="KW-0732">Signal</keyword>
<accession>A0A1Y1WYX7</accession>